<dbReference type="InterPro" id="IPR015803">
    <property type="entry name" value="Cys-tRNA-ligase"/>
</dbReference>
<evidence type="ECO:0000256" key="9">
    <source>
        <dbReference type="ARBA" id="ARBA00022840"/>
    </source>
</evidence>
<dbReference type="InterPro" id="IPR024909">
    <property type="entry name" value="Cys-tRNA/MSH_ligase"/>
</dbReference>
<evidence type="ECO:0000256" key="1">
    <source>
        <dbReference type="ARBA" id="ARBA00004496"/>
    </source>
</evidence>
<dbReference type="RefSeq" id="WP_094265571.1">
    <property type="nucleotide sequence ID" value="NZ_NOWF01000011.1"/>
</dbReference>
<dbReference type="EC" id="6.1.1.16" evidence="13"/>
<evidence type="ECO:0000313" key="17">
    <source>
        <dbReference type="Proteomes" id="UP000215459"/>
    </source>
</evidence>
<evidence type="ECO:0000256" key="2">
    <source>
        <dbReference type="ARBA" id="ARBA00005594"/>
    </source>
</evidence>
<keyword evidence="11 13" id="KW-0030">Aminoacyl-tRNA synthetase</keyword>
<dbReference type="AlphaFoldDB" id="A0A235B2M5"/>
<dbReference type="InterPro" id="IPR009080">
    <property type="entry name" value="tRNAsynth_Ia_anticodon-bd"/>
</dbReference>
<dbReference type="GO" id="GO:0004817">
    <property type="term" value="F:cysteine-tRNA ligase activity"/>
    <property type="evidence" value="ECO:0007669"/>
    <property type="project" value="UniProtKB-UniRule"/>
</dbReference>
<evidence type="ECO:0000256" key="10">
    <source>
        <dbReference type="ARBA" id="ARBA00022917"/>
    </source>
</evidence>
<dbReference type="Gene3D" id="3.40.50.620">
    <property type="entry name" value="HUPs"/>
    <property type="match status" value="1"/>
</dbReference>
<evidence type="ECO:0000256" key="13">
    <source>
        <dbReference type="HAMAP-Rule" id="MF_00041"/>
    </source>
</evidence>
<dbReference type="GO" id="GO:0005524">
    <property type="term" value="F:ATP binding"/>
    <property type="evidence" value="ECO:0007669"/>
    <property type="project" value="UniProtKB-UniRule"/>
</dbReference>
<evidence type="ECO:0000256" key="7">
    <source>
        <dbReference type="ARBA" id="ARBA00022741"/>
    </source>
</evidence>
<keyword evidence="7 13" id="KW-0547">Nucleotide-binding</keyword>
<reference evidence="16 17" key="1">
    <citation type="submission" date="2017-07" db="EMBL/GenBank/DDBJ databases">
        <title>The genome sequence of Paludifilum halophilum highlights mechanisms for microbial adaptation to high salt environemnts.</title>
        <authorList>
            <person name="Belbahri L."/>
        </authorList>
    </citation>
    <scope>NUCLEOTIDE SEQUENCE [LARGE SCALE GENOMIC DNA]</scope>
    <source>
        <strain evidence="16 17">DSM 102817</strain>
    </source>
</reference>
<comment type="subcellular location">
    <subcellularLocation>
        <location evidence="1 13">Cytoplasm</location>
    </subcellularLocation>
</comment>
<dbReference type="GO" id="GO:0006423">
    <property type="term" value="P:cysteinyl-tRNA aminoacylation"/>
    <property type="evidence" value="ECO:0007669"/>
    <property type="project" value="UniProtKB-UniRule"/>
</dbReference>
<sequence>MTLQLYNTLTREKEPFKPLSKERVTMYVCGPTVYNYIHIGNARVFVFFDVVRRYLQYRGFDVTYVQNFTDVDDRLIRAAAEEGTTVPELAERYIRAYFEDMDALGVQRADVHPRATEHIPGMVEGISRLIEKGYAYERDGDVYYRALRKDDYGKLSHQSVEELKSGARVEVDEKKENPLDFALWKKTKPGEEIAWDSPWGKGRPGWHIECSAMVKQYLGDTIDIHAGGTDLCFPHHENEIAQSEAWTGKPFASYWLHNGYMNMGSEKMSKSLGNIVRVKELREEYNPRALRYFLLSAHYRNPISFSDESIRQMESGLERFDTATVNLSHRLETALQGEAAPEVMARLDELTRNFETAMDDDLNTANAISVLFEAVHFANELVSQSVVPKGSLEKTMEWIQRYGGEILGLVEDPGDQSLEAEIESLIEERQQARKNKDFQRADAIRDELAERGILLEDTPQGVRWRKK</sequence>
<keyword evidence="5 13" id="KW-0436">Ligase</keyword>
<dbReference type="HAMAP" id="MF_00041">
    <property type="entry name" value="Cys_tRNA_synth"/>
    <property type="match status" value="1"/>
</dbReference>
<keyword evidence="14" id="KW-0175">Coiled coil</keyword>
<feature type="binding site" evidence="13">
    <location>
        <position position="239"/>
    </location>
    <ligand>
        <name>Zn(2+)</name>
        <dbReference type="ChEBI" id="CHEBI:29105"/>
    </ligand>
</feature>
<dbReference type="Pfam" id="PF23493">
    <property type="entry name" value="CysS_C"/>
    <property type="match status" value="1"/>
</dbReference>
<keyword evidence="10 13" id="KW-0648">Protein biosynthesis</keyword>
<keyword evidence="8 13" id="KW-0862">Zinc</keyword>
<dbReference type="InterPro" id="IPR056411">
    <property type="entry name" value="CysS_C"/>
</dbReference>
<comment type="cofactor">
    <cofactor evidence="13">
        <name>Zn(2+)</name>
        <dbReference type="ChEBI" id="CHEBI:29105"/>
    </cofactor>
    <text evidence="13">Binds 1 zinc ion per subunit.</text>
</comment>
<evidence type="ECO:0000256" key="12">
    <source>
        <dbReference type="ARBA" id="ARBA00047398"/>
    </source>
</evidence>
<evidence type="ECO:0000256" key="8">
    <source>
        <dbReference type="ARBA" id="ARBA00022833"/>
    </source>
</evidence>
<feature type="binding site" evidence="13">
    <location>
        <position position="235"/>
    </location>
    <ligand>
        <name>Zn(2+)</name>
        <dbReference type="ChEBI" id="CHEBI:29105"/>
    </ligand>
</feature>
<dbReference type="SUPFAM" id="SSF47323">
    <property type="entry name" value="Anticodon-binding domain of a subclass of class I aminoacyl-tRNA synthetases"/>
    <property type="match status" value="1"/>
</dbReference>
<comment type="catalytic activity">
    <reaction evidence="12 13">
        <text>tRNA(Cys) + L-cysteine + ATP = L-cysteinyl-tRNA(Cys) + AMP + diphosphate</text>
        <dbReference type="Rhea" id="RHEA:17773"/>
        <dbReference type="Rhea" id="RHEA-COMP:9661"/>
        <dbReference type="Rhea" id="RHEA-COMP:9679"/>
        <dbReference type="ChEBI" id="CHEBI:30616"/>
        <dbReference type="ChEBI" id="CHEBI:33019"/>
        <dbReference type="ChEBI" id="CHEBI:35235"/>
        <dbReference type="ChEBI" id="CHEBI:78442"/>
        <dbReference type="ChEBI" id="CHEBI:78517"/>
        <dbReference type="ChEBI" id="CHEBI:456215"/>
        <dbReference type="EC" id="6.1.1.16"/>
    </reaction>
</comment>
<feature type="short sequence motif" description="'KMSKS' region" evidence="13">
    <location>
        <begin position="267"/>
        <end position="271"/>
    </location>
</feature>
<comment type="caution">
    <text evidence="16">The sequence shown here is derived from an EMBL/GenBank/DDBJ whole genome shotgun (WGS) entry which is preliminary data.</text>
</comment>
<dbReference type="SUPFAM" id="SSF52374">
    <property type="entry name" value="Nucleotidylyl transferase"/>
    <property type="match status" value="1"/>
</dbReference>
<name>A0A235B2M5_9BACL</name>
<dbReference type="OrthoDB" id="9815130at2"/>
<proteinExistence type="inferred from homology"/>
<dbReference type="PRINTS" id="PR00983">
    <property type="entry name" value="TRNASYNTHCYS"/>
</dbReference>
<keyword evidence="17" id="KW-1185">Reference proteome</keyword>
<dbReference type="Pfam" id="PF01406">
    <property type="entry name" value="tRNA-synt_1e"/>
    <property type="match status" value="1"/>
</dbReference>
<dbReference type="InterPro" id="IPR032678">
    <property type="entry name" value="tRNA-synt_1_cat_dom"/>
</dbReference>
<evidence type="ECO:0000256" key="4">
    <source>
        <dbReference type="ARBA" id="ARBA00022490"/>
    </source>
</evidence>
<dbReference type="CDD" id="cd00672">
    <property type="entry name" value="CysRS_core"/>
    <property type="match status" value="1"/>
</dbReference>
<feature type="binding site" evidence="13">
    <location>
        <position position="210"/>
    </location>
    <ligand>
        <name>Zn(2+)</name>
        <dbReference type="ChEBI" id="CHEBI:29105"/>
    </ligand>
</feature>
<dbReference type="FunFam" id="3.40.50.620:FF:000009">
    <property type="entry name" value="Cysteine--tRNA ligase"/>
    <property type="match status" value="1"/>
</dbReference>
<evidence type="ECO:0000259" key="15">
    <source>
        <dbReference type="SMART" id="SM00840"/>
    </source>
</evidence>
<dbReference type="GO" id="GO:0005829">
    <property type="term" value="C:cytosol"/>
    <property type="evidence" value="ECO:0007669"/>
    <property type="project" value="TreeGrafter"/>
</dbReference>
<dbReference type="SMART" id="SM00840">
    <property type="entry name" value="DALR_2"/>
    <property type="match status" value="1"/>
</dbReference>
<comment type="similarity">
    <text evidence="2 13">Belongs to the class-I aminoacyl-tRNA synthetase family.</text>
</comment>
<keyword evidence="6 13" id="KW-0479">Metal-binding</keyword>
<accession>A0A235B2M5</accession>
<dbReference type="Proteomes" id="UP000215459">
    <property type="component" value="Unassembled WGS sequence"/>
</dbReference>
<gene>
    <name evidence="13" type="primary">cysS</name>
    <name evidence="16" type="ORF">CHM34_15805</name>
</gene>
<dbReference type="PANTHER" id="PTHR10890:SF3">
    <property type="entry name" value="CYSTEINE--TRNA LIGASE, CYTOPLASMIC"/>
    <property type="match status" value="1"/>
</dbReference>
<evidence type="ECO:0000256" key="11">
    <source>
        <dbReference type="ARBA" id="ARBA00023146"/>
    </source>
</evidence>
<evidence type="ECO:0000256" key="3">
    <source>
        <dbReference type="ARBA" id="ARBA00011245"/>
    </source>
</evidence>
<dbReference type="PANTHER" id="PTHR10890">
    <property type="entry name" value="CYSTEINYL-TRNA SYNTHETASE"/>
    <property type="match status" value="1"/>
</dbReference>
<dbReference type="NCBIfam" id="TIGR00435">
    <property type="entry name" value="cysS"/>
    <property type="match status" value="1"/>
</dbReference>
<dbReference type="InterPro" id="IPR014729">
    <property type="entry name" value="Rossmann-like_a/b/a_fold"/>
</dbReference>
<feature type="binding site" evidence="13">
    <location>
        <position position="29"/>
    </location>
    <ligand>
        <name>Zn(2+)</name>
        <dbReference type="ChEBI" id="CHEBI:29105"/>
    </ligand>
</feature>
<evidence type="ECO:0000256" key="6">
    <source>
        <dbReference type="ARBA" id="ARBA00022723"/>
    </source>
</evidence>
<evidence type="ECO:0000256" key="5">
    <source>
        <dbReference type="ARBA" id="ARBA00022598"/>
    </source>
</evidence>
<evidence type="ECO:0000256" key="14">
    <source>
        <dbReference type="SAM" id="Coils"/>
    </source>
</evidence>
<feature type="domain" description="Cysteinyl-tRNA synthetase class Ia DALR" evidence="15">
    <location>
        <begin position="353"/>
        <end position="418"/>
    </location>
</feature>
<evidence type="ECO:0000313" key="16">
    <source>
        <dbReference type="EMBL" id="OYD06556.1"/>
    </source>
</evidence>
<organism evidence="16 17">
    <name type="scientific">Paludifilum halophilum</name>
    <dbReference type="NCBI Taxonomy" id="1642702"/>
    <lineage>
        <taxon>Bacteria</taxon>
        <taxon>Bacillati</taxon>
        <taxon>Bacillota</taxon>
        <taxon>Bacilli</taxon>
        <taxon>Bacillales</taxon>
        <taxon>Thermoactinomycetaceae</taxon>
        <taxon>Paludifilum</taxon>
    </lineage>
</organism>
<keyword evidence="9 13" id="KW-0067">ATP-binding</keyword>
<feature type="coiled-coil region" evidence="14">
    <location>
        <begin position="415"/>
        <end position="442"/>
    </location>
</feature>
<dbReference type="Gene3D" id="1.20.120.1910">
    <property type="entry name" value="Cysteine-tRNA ligase, C-terminal anti-codon recognition domain"/>
    <property type="match status" value="1"/>
</dbReference>
<protein>
    <recommendedName>
        <fullName evidence="13">Cysteine--tRNA ligase</fullName>
        <ecNumber evidence="13">6.1.1.16</ecNumber>
    </recommendedName>
    <alternativeName>
        <fullName evidence="13">Cysteinyl-tRNA synthetase</fullName>
        <shortName evidence="13">CysRS</shortName>
    </alternativeName>
</protein>
<dbReference type="InterPro" id="IPR015273">
    <property type="entry name" value="Cys-tRNA-synt_Ia_DALR"/>
</dbReference>
<dbReference type="GO" id="GO:0008270">
    <property type="term" value="F:zinc ion binding"/>
    <property type="evidence" value="ECO:0007669"/>
    <property type="project" value="UniProtKB-UniRule"/>
</dbReference>
<dbReference type="Pfam" id="PF09190">
    <property type="entry name" value="DALR_2"/>
    <property type="match status" value="1"/>
</dbReference>
<keyword evidence="4 13" id="KW-0963">Cytoplasm</keyword>
<dbReference type="EMBL" id="NOWF01000011">
    <property type="protein sequence ID" value="OYD06556.1"/>
    <property type="molecule type" value="Genomic_DNA"/>
</dbReference>
<comment type="subunit">
    <text evidence="3 13">Monomer.</text>
</comment>
<feature type="binding site" evidence="13">
    <location>
        <position position="270"/>
    </location>
    <ligand>
        <name>ATP</name>
        <dbReference type="ChEBI" id="CHEBI:30616"/>
    </ligand>
</feature>
<feature type="short sequence motif" description="'HIGH' region" evidence="13">
    <location>
        <begin position="31"/>
        <end position="41"/>
    </location>
</feature>